<evidence type="ECO:0000256" key="1">
    <source>
        <dbReference type="ARBA" id="ARBA00000085"/>
    </source>
</evidence>
<protein>
    <recommendedName>
        <fullName evidence="2">histidine kinase</fullName>
        <ecNumber evidence="2">2.7.13.3</ecNumber>
    </recommendedName>
</protein>
<feature type="domain" description="Histidine kinase" evidence="6">
    <location>
        <begin position="1"/>
        <end position="151"/>
    </location>
</feature>
<dbReference type="InterPro" id="IPR005467">
    <property type="entry name" value="His_kinase_dom"/>
</dbReference>
<dbReference type="InterPro" id="IPR004358">
    <property type="entry name" value="Sig_transdc_His_kin-like_C"/>
</dbReference>
<dbReference type="CDD" id="cd16922">
    <property type="entry name" value="HATPase_EvgS-ArcB-TorS-like"/>
    <property type="match status" value="1"/>
</dbReference>
<reference evidence="8 9" key="1">
    <citation type="submission" date="2014-09" db="EMBL/GenBank/DDBJ databases">
        <title>Vibrio maritimus JCM 19235. (C45) whole genome shotgun sequence.</title>
        <authorList>
            <person name="Sawabe T."/>
            <person name="Meirelles P."/>
            <person name="Nakanishi M."/>
            <person name="Sayaka M."/>
            <person name="Hattori M."/>
            <person name="Ohkuma M."/>
        </authorList>
    </citation>
    <scope>NUCLEOTIDE SEQUENCE [LARGE SCALE GENOMIC DNA]</scope>
    <source>
        <strain evidence="9">JCM19235</strain>
    </source>
</reference>
<dbReference type="AlphaFoldDB" id="A0A090SFD1"/>
<evidence type="ECO:0000256" key="5">
    <source>
        <dbReference type="PROSITE-ProRule" id="PRU00169"/>
    </source>
</evidence>
<keyword evidence="3 5" id="KW-0597">Phosphoprotein</keyword>
<dbReference type="SMART" id="SM00387">
    <property type="entry name" value="HATPase_c"/>
    <property type="match status" value="1"/>
</dbReference>
<evidence type="ECO:0000313" key="9">
    <source>
        <dbReference type="Proteomes" id="UP000029228"/>
    </source>
</evidence>
<comment type="catalytic activity">
    <reaction evidence="1">
        <text>ATP + protein L-histidine = ADP + protein N-phospho-L-histidine.</text>
        <dbReference type="EC" id="2.7.13.3"/>
    </reaction>
</comment>
<dbReference type="Gene3D" id="3.30.565.10">
    <property type="entry name" value="Histidine kinase-like ATPase, C-terminal domain"/>
    <property type="match status" value="1"/>
</dbReference>
<dbReference type="Pfam" id="PF02518">
    <property type="entry name" value="HATPase_c"/>
    <property type="match status" value="1"/>
</dbReference>
<dbReference type="InterPro" id="IPR011006">
    <property type="entry name" value="CheY-like_superfamily"/>
</dbReference>
<evidence type="ECO:0000256" key="3">
    <source>
        <dbReference type="ARBA" id="ARBA00022553"/>
    </source>
</evidence>
<dbReference type="PANTHER" id="PTHR45339">
    <property type="entry name" value="HYBRID SIGNAL TRANSDUCTION HISTIDINE KINASE J"/>
    <property type="match status" value="1"/>
</dbReference>
<keyword evidence="4" id="KW-0902">Two-component regulatory system</keyword>
<comment type="caution">
    <text evidence="8">The sequence shown here is derived from an EMBL/GenBank/DDBJ whole genome shotgun (WGS) entry which is preliminary data.</text>
</comment>
<dbReference type="SUPFAM" id="SSF52172">
    <property type="entry name" value="CheY-like"/>
    <property type="match status" value="1"/>
</dbReference>
<evidence type="ECO:0000313" key="8">
    <source>
        <dbReference type="EMBL" id="GAL18212.1"/>
    </source>
</evidence>
<dbReference type="EMBL" id="BBMR01000002">
    <property type="protein sequence ID" value="GAL18212.1"/>
    <property type="molecule type" value="Genomic_DNA"/>
</dbReference>
<gene>
    <name evidence="8" type="ORF">JCM19235_6765</name>
</gene>
<keyword evidence="9" id="KW-1185">Reference proteome</keyword>
<dbReference type="Pfam" id="PF00072">
    <property type="entry name" value="Response_reg"/>
    <property type="match status" value="1"/>
</dbReference>
<name>A0A090SFD1_9VIBR</name>
<dbReference type="FunFam" id="3.30.565.10:FF:000010">
    <property type="entry name" value="Sensor histidine kinase RcsC"/>
    <property type="match status" value="1"/>
</dbReference>
<evidence type="ECO:0000259" key="6">
    <source>
        <dbReference type="PROSITE" id="PS50109"/>
    </source>
</evidence>
<organism evidence="8 9">
    <name type="scientific">Vibrio maritimus</name>
    <dbReference type="NCBI Taxonomy" id="990268"/>
    <lineage>
        <taxon>Bacteria</taxon>
        <taxon>Pseudomonadati</taxon>
        <taxon>Pseudomonadota</taxon>
        <taxon>Gammaproteobacteria</taxon>
        <taxon>Vibrionales</taxon>
        <taxon>Vibrionaceae</taxon>
        <taxon>Vibrio</taxon>
    </lineage>
</organism>
<proteinExistence type="predicted"/>
<dbReference type="PANTHER" id="PTHR45339:SF1">
    <property type="entry name" value="HYBRID SIGNAL TRANSDUCTION HISTIDINE KINASE J"/>
    <property type="match status" value="1"/>
</dbReference>
<dbReference type="PRINTS" id="PR00344">
    <property type="entry name" value="BCTRLSENSOR"/>
</dbReference>
<dbReference type="CDD" id="cd17546">
    <property type="entry name" value="REC_hyHK_CKI1_RcsC-like"/>
    <property type="match status" value="1"/>
</dbReference>
<dbReference type="PROSITE" id="PS50110">
    <property type="entry name" value="RESPONSE_REGULATORY"/>
    <property type="match status" value="1"/>
</dbReference>
<dbReference type="SMART" id="SM00448">
    <property type="entry name" value="REC"/>
    <property type="match status" value="1"/>
</dbReference>
<dbReference type="Gene3D" id="3.40.50.2300">
    <property type="match status" value="1"/>
</dbReference>
<dbReference type="InterPro" id="IPR036890">
    <property type="entry name" value="HATPase_C_sf"/>
</dbReference>
<evidence type="ECO:0000256" key="4">
    <source>
        <dbReference type="ARBA" id="ARBA00023012"/>
    </source>
</evidence>
<keyword evidence="8" id="KW-0808">Transferase</keyword>
<evidence type="ECO:0000259" key="7">
    <source>
        <dbReference type="PROSITE" id="PS50110"/>
    </source>
</evidence>
<dbReference type="InterPro" id="IPR003594">
    <property type="entry name" value="HATPase_dom"/>
</dbReference>
<sequence length="297" mass="33611">MVNALDGIYRPLCDEKSIELVIDNQLPQETVLFTDQVRLNQILFNLVSNAIKFTHKGEVKVSFLLSHQRSEETAELHIQVEDTGIGIRSNQLEQIFDPFVQSESTLTREYGGSGLGLAIVRNLVTILDGDIQIQSEVGEGTQFKINLPIDIVEESEQTIAEETEIDFDLFNRELMVLLVEDNHTNAFIAKAFCEKYGMRVMWAKDGQEALDYIDQMSFDLVLMDNQLPSVSGIEITKKIRQDIDKSLPIYACTADNQTSTRQAFFAAGADFVIVKPIKEKSLNEALKHFQQFHYRAA</sequence>
<feature type="modified residue" description="4-aspartylphosphate" evidence="5">
    <location>
        <position position="224"/>
    </location>
</feature>
<dbReference type="SUPFAM" id="SSF55874">
    <property type="entry name" value="ATPase domain of HSP90 chaperone/DNA topoisomerase II/histidine kinase"/>
    <property type="match status" value="1"/>
</dbReference>
<dbReference type="GO" id="GO:0000160">
    <property type="term" value="P:phosphorelay signal transduction system"/>
    <property type="evidence" value="ECO:0007669"/>
    <property type="project" value="UniProtKB-KW"/>
</dbReference>
<dbReference type="InterPro" id="IPR001789">
    <property type="entry name" value="Sig_transdc_resp-reg_receiver"/>
</dbReference>
<dbReference type="PROSITE" id="PS50109">
    <property type="entry name" value="HIS_KIN"/>
    <property type="match status" value="1"/>
</dbReference>
<keyword evidence="8" id="KW-0418">Kinase</keyword>
<evidence type="ECO:0000256" key="2">
    <source>
        <dbReference type="ARBA" id="ARBA00012438"/>
    </source>
</evidence>
<feature type="domain" description="Response regulatory" evidence="7">
    <location>
        <begin position="175"/>
        <end position="290"/>
    </location>
</feature>
<dbReference type="EC" id="2.7.13.3" evidence="2"/>
<accession>A0A090SFD1</accession>
<dbReference type="Proteomes" id="UP000029228">
    <property type="component" value="Unassembled WGS sequence"/>
</dbReference>
<dbReference type="STRING" id="990268.JCM19235_6765"/>
<dbReference type="GO" id="GO:0004673">
    <property type="term" value="F:protein histidine kinase activity"/>
    <property type="evidence" value="ECO:0007669"/>
    <property type="project" value="UniProtKB-EC"/>
</dbReference>